<feature type="domain" description="Thioesterase" evidence="3">
    <location>
        <begin position="50"/>
        <end position="127"/>
    </location>
</feature>
<evidence type="ECO:0000259" key="3">
    <source>
        <dbReference type="Pfam" id="PF03061"/>
    </source>
</evidence>
<dbReference type="GO" id="GO:0061522">
    <property type="term" value="F:1,4-dihydroxy-2-naphthoyl-CoA thioesterase activity"/>
    <property type="evidence" value="ECO:0007669"/>
    <property type="project" value="TreeGrafter"/>
</dbReference>
<dbReference type="NCBIfam" id="TIGR00369">
    <property type="entry name" value="unchar_dom_1"/>
    <property type="match status" value="1"/>
</dbReference>
<dbReference type="EMBL" id="PTPX01000013">
    <property type="protein sequence ID" value="RAL18772.1"/>
    <property type="molecule type" value="Genomic_DNA"/>
</dbReference>
<dbReference type="PANTHER" id="PTHR43240">
    <property type="entry name" value="1,4-DIHYDROXY-2-NAPHTHOYL-COA THIOESTERASE 1"/>
    <property type="match status" value="1"/>
</dbReference>
<dbReference type="Gene3D" id="3.10.129.10">
    <property type="entry name" value="Hotdog Thioesterase"/>
    <property type="match status" value="1"/>
</dbReference>
<dbReference type="RefSeq" id="WP_111750030.1">
    <property type="nucleotide sequence ID" value="NZ_PTPX01000013.1"/>
</dbReference>
<dbReference type="Proteomes" id="UP000248689">
    <property type="component" value="Unassembled WGS sequence"/>
</dbReference>
<comment type="similarity">
    <text evidence="1">Belongs to the thioesterase PaaI family.</text>
</comment>
<dbReference type="InterPro" id="IPR006683">
    <property type="entry name" value="Thioestr_dom"/>
</dbReference>
<reference evidence="5" key="1">
    <citation type="submission" date="2018-02" db="EMBL/GenBank/DDBJ databases">
        <title>Glaesserella australis sp. nov., isolated from the lungs of pigs.</title>
        <authorList>
            <person name="Turni C."/>
            <person name="Christensen H."/>
        </authorList>
    </citation>
    <scope>NUCLEOTIDE SEQUENCE [LARGE SCALE GENOMIC DNA]</scope>
    <source>
        <strain evidence="5">HS4635</strain>
    </source>
</reference>
<dbReference type="InterPro" id="IPR029069">
    <property type="entry name" value="HotDog_dom_sf"/>
</dbReference>
<dbReference type="CDD" id="cd03443">
    <property type="entry name" value="PaaI_thioesterase"/>
    <property type="match status" value="1"/>
</dbReference>
<dbReference type="AlphaFoldDB" id="A0A328C0G5"/>
<dbReference type="GO" id="GO:0005829">
    <property type="term" value="C:cytosol"/>
    <property type="evidence" value="ECO:0007669"/>
    <property type="project" value="TreeGrafter"/>
</dbReference>
<keyword evidence="2" id="KW-0378">Hydrolase</keyword>
<name>A0A328C0G5_9PAST</name>
<evidence type="ECO:0000256" key="2">
    <source>
        <dbReference type="ARBA" id="ARBA00022801"/>
    </source>
</evidence>
<comment type="caution">
    <text evidence="4">The sequence shown here is derived from an EMBL/GenBank/DDBJ whole genome shotgun (WGS) entry which is preliminary data.</text>
</comment>
<accession>A0A328C0G5</accession>
<keyword evidence="5" id="KW-1185">Reference proteome</keyword>
<evidence type="ECO:0000313" key="5">
    <source>
        <dbReference type="Proteomes" id="UP000248689"/>
    </source>
</evidence>
<dbReference type="InterPro" id="IPR003736">
    <property type="entry name" value="PAAI_dom"/>
</dbReference>
<evidence type="ECO:0000313" key="4">
    <source>
        <dbReference type="EMBL" id="RAL18772.1"/>
    </source>
</evidence>
<evidence type="ECO:0000256" key="1">
    <source>
        <dbReference type="ARBA" id="ARBA00008324"/>
    </source>
</evidence>
<protein>
    <submittedName>
        <fullName evidence="4">Esterase</fullName>
    </submittedName>
</protein>
<dbReference type="PANTHER" id="PTHR43240:SF5">
    <property type="entry name" value="1,4-DIHYDROXY-2-NAPHTHOYL-COA THIOESTERASE 1"/>
    <property type="match status" value="1"/>
</dbReference>
<dbReference type="Pfam" id="PF03061">
    <property type="entry name" value="4HBT"/>
    <property type="match status" value="1"/>
</dbReference>
<dbReference type="OrthoDB" id="9798208at2"/>
<sequence length="139" mass="15160">MIWKKSTTIEQLNQLCQHSAISHLGIEFTVKHSDSLEATVPVDHRTTQPFGLLHGGISATLAETLGSAAALLCCEENQIPVGTELNISHLKAVKSGKATGKATPLHLGKESQVWQVEIRNEHQDLCAIARLSVKLMFQK</sequence>
<proteinExistence type="inferred from homology"/>
<dbReference type="SUPFAM" id="SSF54637">
    <property type="entry name" value="Thioesterase/thiol ester dehydrase-isomerase"/>
    <property type="match status" value="1"/>
</dbReference>
<gene>
    <name evidence="4" type="ORF">C5N92_06475</name>
</gene>
<organism evidence="4 5">
    <name type="scientific">Glaesserella australis</name>
    <dbReference type="NCBI Taxonomy" id="2094024"/>
    <lineage>
        <taxon>Bacteria</taxon>
        <taxon>Pseudomonadati</taxon>
        <taxon>Pseudomonadota</taxon>
        <taxon>Gammaproteobacteria</taxon>
        <taxon>Pasteurellales</taxon>
        <taxon>Pasteurellaceae</taxon>
        <taxon>Glaesserella</taxon>
    </lineage>
</organism>